<keyword evidence="2" id="KW-1185">Reference proteome</keyword>
<evidence type="ECO:0000313" key="1">
    <source>
        <dbReference type="EMBL" id="MBP0725305.1"/>
    </source>
</evidence>
<dbReference type="EMBL" id="JAGIYQ010000005">
    <property type="protein sequence ID" value="MBP0725305.1"/>
    <property type="molecule type" value="Genomic_DNA"/>
</dbReference>
<comment type="caution">
    <text evidence="1">The sequence shown here is derived from an EMBL/GenBank/DDBJ whole genome shotgun (WGS) entry which is preliminary data.</text>
</comment>
<sequence>MLVGLIQDWKKYWINEKFIGIGSTRKVYRYGDFVIKANLNDIGYSQSLKNNKSMNI</sequence>
<evidence type="ECO:0000313" key="2">
    <source>
        <dbReference type="Proteomes" id="UP000682134"/>
    </source>
</evidence>
<proteinExistence type="predicted"/>
<dbReference type="AlphaFoldDB" id="A0A940NJ37"/>
<reference evidence="1" key="1">
    <citation type="submission" date="2021-04" db="EMBL/GenBank/DDBJ databases">
        <title>Genome seq and assembly of Bacillus sp.</title>
        <authorList>
            <person name="Chhetri G."/>
        </authorList>
    </citation>
    <scope>NUCLEOTIDE SEQUENCE</scope>
    <source>
        <strain evidence="1">RG28</strain>
    </source>
</reference>
<gene>
    <name evidence="1" type="ORF">J5Y03_08890</name>
</gene>
<accession>A0A940NJ37</accession>
<dbReference type="RefSeq" id="WP_209404731.1">
    <property type="nucleotide sequence ID" value="NZ_JAGIYQ010000005.1"/>
</dbReference>
<protein>
    <submittedName>
        <fullName evidence="1">Uncharacterized protein</fullName>
    </submittedName>
</protein>
<dbReference type="Proteomes" id="UP000682134">
    <property type="component" value="Unassembled WGS sequence"/>
</dbReference>
<organism evidence="1 2">
    <name type="scientific">Gottfriedia endophytica</name>
    <dbReference type="NCBI Taxonomy" id="2820819"/>
    <lineage>
        <taxon>Bacteria</taxon>
        <taxon>Bacillati</taxon>
        <taxon>Bacillota</taxon>
        <taxon>Bacilli</taxon>
        <taxon>Bacillales</taxon>
        <taxon>Bacillaceae</taxon>
        <taxon>Gottfriedia</taxon>
    </lineage>
</organism>
<name>A0A940NJ37_9BACI</name>